<name>A0A0A0EX28_9GAMM</name>
<sequence>MTASRSLAAAVVLALGLAAAGWFAAQGMARLKTQDRFVTVKGSAEKIVDADLVVWPLSHTVAGNDLPQVQRQLDANTVTIREFFTKAGFKPEEIVVSPPRLEDRWAWAYGENRPPERYRYSATVTLRTSRVTDAIASLRRTGELVSQGILIGGQDGGGSEPTFDYTQLNAVKPALIAEATANARKSAEQFAKDSGARLGGIRSANQGVVSISDRDRGSPQVKTVRVVTTVEYFLKGE</sequence>
<dbReference type="InterPro" id="IPR007497">
    <property type="entry name" value="SIMPL/DUF541"/>
</dbReference>
<reference evidence="2 3" key="1">
    <citation type="submission" date="2013-08" db="EMBL/GenBank/DDBJ databases">
        <title>Genome sequencing of Lysobacter.</title>
        <authorList>
            <person name="Zhang S."/>
            <person name="Wang G."/>
        </authorList>
    </citation>
    <scope>NUCLEOTIDE SEQUENCE [LARGE SCALE GENOMIC DNA]</scope>
    <source>
        <strain evidence="2 3">GH1-9</strain>
    </source>
</reference>
<keyword evidence="1" id="KW-0732">Signal</keyword>
<protein>
    <recommendedName>
        <fullName evidence="4">Periplasmic protein</fullName>
    </recommendedName>
</protein>
<dbReference type="InterPro" id="IPR052022">
    <property type="entry name" value="26kDa_periplasmic_antigen"/>
</dbReference>
<accession>A0A0A0EX28</accession>
<gene>
    <name evidence="2" type="ORF">N800_06565</name>
</gene>
<comment type="caution">
    <text evidence="2">The sequence shown here is derived from an EMBL/GenBank/DDBJ whole genome shotgun (WGS) entry which is preliminary data.</text>
</comment>
<dbReference type="PIRSF" id="PIRSF029033">
    <property type="entry name" value="UCP029033"/>
    <property type="match status" value="1"/>
</dbReference>
<dbReference type="Proteomes" id="UP000029998">
    <property type="component" value="Unassembled WGS sequence"/>
</dbReference>
<dbReference type="eggNOG" id="COG2859">
    <property type="taxonomic scope" value="Bacteria"/>
</dbReference>
<organism evidence="2 3">
    <name type="scientific">Lysobacter daejeonensis GH1-9</name>
    <dbReference type="NCBI Taxonomy" id="1385517"/>
    <lineage>
        <taxon>Bacteria</taxon>
        <taxon>Pseudomonadati</taxon>
        <taxon>Pseudomonadota</taxon>
        <taxon>Gammaproteobacteria</taxon>
        <taxon>Lysobacterales</taxon>
        <taxon>Lysobacteraceae</taxon>
        <taxon>Aerolutibacter</taxon>
    </lineage>
</organism>
<dbReference type="PANTHER" id="PTHR34387">
    <property type="entry name" value="SLR1258 PROTEIN"/>
    <property type="match status" value="1"/>
</dbReference>
<dbReference type="InterPro" id="IPR016907">
    <property type="entry name" value="UCP029033"/>
</dbReference>
<feature type="signal peptide" evidence="1">
    <location>
        <begin position="1"/>
        <end position="24"/>
    </location>
</feature>
<feature type="chain" id="PRO_5001961874" description="Periplasmic protein" evidence="1">
    <location>
        <begin position="25"/>
        <end position="237"/>
    </location>
</feature>
<dbReference type="AlphaFoldDB" id="A0A0A0EX28"/>
<evidence type="ECO:0008006" key="4">
    <source>
        <dbReference type="Google" id="ProtNLM"/>
    </source>
</evidence>
<dbReference type="RefSeq" id="WP_036136748.1">
    <property type="nucleotide sequence ID" value="NZ_AVPU01000011.1"/>
</dbReference>
<evidence type="ECO:0000313" key="3">
    <source>
        <dbReference type="Proteomes" id="UP000029998"/>
    </source>
</evidence>
<dbReference type="STRING" id="1385517.N800_06565"/>
<dbReference type="Pfam" id="PF04402">
    <property type="entry name" value="SIMPL"/>
    <property type="match status" value="1"/>
</dbReference>
<evidence type="ECO:0000313" key="2">
    <source>
        <dbReference type="EMBL" id="KGM54638.1"/>
    </source>
</evidence>
<dbReference type="GO" id="GO:0006974">
    <property type="term" value="P:DNA damage response"/>
    <property type="evidence" value="ECO:0007669"/>
    <property type="project" value="TreeGrafter"/>
</dbReference>
<keyword evidence="3" id="KW-1185">Reference proteome</keyword>
<evidence type="ECO:0000256" key="1">
    <source>
        <dbReference type="SAM" id="SignalP"/>
    </source>
</evidence>
<proteinExistence type="predicted"/>
<dbReference type="Gene3D" id="3.30.110.170">
    <property type="entry name" value="Protein of unknown function (DUF541), domain 1"/>
    <property type="match status" value="1"/>
</dbReference>
<dbReference type="EMBL" id="AVPU01000011">
    <property type="protein sequence ID" value="KGM54638.1"/>
    <property type="molecule type" value="Genomic_DNA"/>
</dbReference>
<dbReference type="PANTHER" id="PTHR34387:SF2">
    <property type="entry name" value="SLR1258 PROTEIN"/>
    <property type="match status" value="1"/>
</dbReference>